<feature type="chain" id="PRO_5039921436" description="Cuticle protein" evidence="3">
    <location>
        <begin position="18"/>
        <end position="138"/>
    </location>
</feature>
<accession>A0A9J6BD54</accession>
<evidence type="ECO:0000256" key="1">
    <source>
        <dbReference type="ARBA" id="ARBA00022460"/>
    </source>
</evidence>
<dbReference type="PANTHER" id="PTHR12236:SF76">
    <property type="entry name" value="ADULT-SPECIFIC CUTICULAR PROTEIN ACP-20-LIKE PROTEIN"/>
    <property type="match status" value="1"/>
</dbReference>
<sequence length="138" mass="15598">MKFFIVFSAIVIAAASAGKLEHDYKFEVKHDHHYPIKHKSWNTQSGFTNGAEAGAGVWSNGDYKGDYYAYPKYKFEYGVHDPHTHDHKSQWETRDGDIVKGEYTLDEADGTVRKVSYHADGKTGFHAKVEKIGHAAHL</sequence>
<dbReference type="InterPro" id="IPR000618">
    <property type="entry name" value="Insect_cuticle"/>
</dbReference>
<dbReference type="GO" id="GO:0005615">
    <property type="term" value="C:extracellular space"/>
    <property type="evidence" value="ECO:0007669"/>
    <property type="project" value="TreeGrafter"/>
</dbReference>
<dbReference type="GO" id="GO:0031012">
    <property type="term" value="C:extracellular matrix"/>
    <property type="evidence" value="ECO:0007669"/>
    <property type="project" value="TreeGrafter"/>
</dbReference>
<protein>
    <recommendedName>
        <fullName evidence="6">Cuticle protein</fullName>
    </recommendedName>
</protein>
<evidence type="ECO:0000313" key="5">
    <source>
        <dbReference type="Proteomes" id="UP001107558"/>
    </source>
</evidence>
<dbReference type="GO" id="GO:0042302">
    <property type="term" value="F:structural constituent of cuticle"/>
    <property type="evidence" value="ECO:0007669"/>
    <property type="project" value="UniProtKB-UniRule"/>
</dbReference>
<name>A0A9J6BD54_POLVA</name>
<keyword evidence="3" id="KW-0732">Signal</keyword>
<dbReference type="PANTHER" id="PTHR12236">
    <property type="entry name" value="STRUCTURAL CONTITUENT OF CUTICLE"/>
    <property type="match status" value="1"/>
</dbReference>
<dbReference type="InterPro" id="IPR051217">
    <property type="entry name" value="Insect_Cuticle_Struc_Prot"/>
</dbReference>
<gene>
    <name evidence="4" type="ORF">PVAND_015447</name>
</gene>
<reference evidence="4" key="1">
    <citation type="submission" date="2021-03" db="EMBL/GenBank/DDBJ databases">
        <title>Chromosome level genome of the anhydrobiotic midge Polypedilum vanderplanki.</title>
        <authorList>
            <person name="Yoshida Y."/>
            <person name="Kikawada T."/>
            <person name="Gusev O."/>
        </authorList>
    </citation>
    <scope>NUCLEOTIDE SEQUENCE</scope>
    <source>
        <strain evidence="4">NIAS01</strain>
        <tissue evidence="4">Whole body or cell culture</tissue>
    </source>
</reference>
<dbReference type="OrthoDB" id="6510765at2759"/>
<keyword evidence="1 2" id="KW-0193">Cuticle</keyword>
<organism evidence="4 5">
    <name type="scientific">Polypedilum vanderplanki</name>
    <name type="common">Sleeping chironomid midge</name>
    <dbReference type="NCBI Taxonomy" id="319348"/>
    <lineage>
        <taxon>Eukaryota</taxon>
        <taxon>Metazoa</taxon>
        <taxon>Ecdysozoa</taxon>
        <taxon>Arthropoda</taxon>
        <taxon>Hexapoda</taxon>
        <taxon>Insecta</taxon>
        <taxon>Pterygota</taxon>
        <taxon>Neoptera</taxon>
        <taxon>Endopterygota</taxon>
        <taxon>Diptera</taxon>
        <taxon>Nematocera</taxon>
        <taxon>Chironomoidea</taxon>
        <taxon>Chironomidae</taxon>
        <taxon>Chironominae</taxon>
        <taxon>Polypedilum</taxon>
        <taxon>Polypedilum</taxon>
    </lineage>
</organism>
<proteinExistence type="predicted"/>
<dbReference type="EMBL" id="JADBJN010000004">
    <property type="protein sequence ID" value="KAG5667467.1"/>
    <property type="molecule type" value="Genomic_DNA"/>
</dbReference>
<dbReference type="InterPro" id="IPR031311">
    <property type="entry name" value="CHIT_BIND_RR_consensus"/>
</dbReference>
<evidence type="ECO:0000256" key="2">
    <source>
        <dbReference type="PROSITE-ProRule" id="PRU00497"/>
    </source>
</evidence>
<dbReference type="PROSITE" id="PS51155">
    <property type="entry name" value="CHIT_BIND_RR_2"/>
    <property type="match status" value="1"/>
</dbReference>
<dbReference type="Pfam" id="PF00379">
    <property type="entry name" value="Chitin_bind_4"/>
    <property type="match status" value="1"/>
</dbReference>
<dbReference type="AlphaFoldDB" id="A0A9J6BD54"/>
<dbReference type="Proteomes" id="UP001107558">
    <property type="component" value="Chromosome 4"/>
</dbReference>
<dbReference type="PROSITE" id="PS00233">
    <property type="entry name" value="CHIT_BIND_RR_1"/>
    <property type="match status" value="1"/>
</dbReference>
<feature type="signal peptide" evidence="3">
    <location>
        <begin position="1"/>
        <end position="17"/>
    </location>
</feature>
<comment type="caution">
    <text evidence="4">The sequence shown here is derived from an EMBL/GenBank/DDBJ whole genome shotgun (WGS) entry which is preliminary data.</text>
</comment>
<evidence type="ECO:0000256" key="3">
    <source>
        <dbReference type="SAM" id="SignalP"/>
    </source>
</evidence>
<keyword evidence="5" id="KW-1185">Reference proteome</keyword>
<evidence type="ECO:0008006" key="6">
    <source>
        <dbReference type="Google" id="ProtNLM"/>
    </source>
</evidence>
<dbReference type="PRINTS" id="PR00947">
    <property type="entry name" value="CUTICLE"/>
</dbReference>
<evidence type="ECO:0000313" key="4">
    <source>
        <dbReference type="EMBL" id="KAG5667467.1"/>
    </source>
</evidence>